<dbReference type="AlphaFoldDB" id="A0A7W7T6P7"/>
<sequence length="54" mass="6324">MSSQQWSWEVSVPWRWHGRRGRHARDRPGQSQWTPVVLAAILLATLILLLLTYV</sequence>
<feature type="transmembrane region" description="Helical" evidence="1">
    <location>
        <begin position="33"/>
        <end position="53"/>
    </location>
</feature>
<evidence type="ECO:0000313" key="2">
    <source>
        <dbReference type="EMBL" id="MBB4967581.1"/>
    </source>
</evidence>
<dbReference type="EMBL" id="JACHJS010000001">
    <property type="protein sequence ID" value="MBB4967581.1"/>
    <property type="molecule type" value="Genomic_DNA"/>
</dbReference>
<protein>
    <submittedName>
        <fullName evidence="2">Uncharacterized protein</fullName>
    </submittedName>
</protein>
<organism evidence="2 3">
    <name type="scientific">Saccharothrix violaceirubra</name>
    <dbReference type="NCBI Taxonomy" id="413306"/>
    <lineage>
        <taxon>Bacteria</taxon>
        <taxon>Bacillati</taxon>
        <taxon>Actinomycetota</taxon>
        <taxon>Actinomycetes</taxon>
        <taxon>Pseudonocardiales</taxon>
        <taxon>Pseudonocardiaceae</taxon>
        <taxon>Saccharothrix</taxon>
    </lineage>
</organism>
<proteinExistence type="predicted"/>
<keyword evidence="3" id="KW-1185">Reference proteome</keyword>
<evidence type="ECO:0000256" key="1">
    <source>
        <dbReference type="SAM" id="Phobius"/>
    </source>
</evidence>
<keyword evidence="1" id="KW-0812">Transmembrane</keyword>
<name>A0A7W7T6P7_9PSEU</name>
<keyword evidence="1" id="KW-1133">Transmembrane helix</keyword>
<keyword evidence="1" id="KW-0472">Membrane</keyword>
<comment type="caution">
    <text evidence="2">The sequence shown here is derived from an EMBL/GenBank/DDBJ whole genome shotgun (WGS) entry which is preliminary data.</text>
</comment>
<evidence type="ECO:0000313" key="3">
    <source>
        <dbReference type="Proteomes" id="UP000542674"/>
    </source>
</evidence>
<accession>A0A7W7T6P7</accession>
<gene>
    <name evidence="2" type="ORF">F4559_004940</name>
</gene>
<dbReference type="Proteomes" id="UP000542674">
    <property type="component" value="Unassembled WGS sequence"/>
</dbReference>
<dbReference type="RefSeq" id="WP_184672408.1">
    <property type="nucleotide sequence ID" value="NZ_BAABAI010000007.1"/>
</dbReference>
<reference evidence="2 3" key="1">
    <citation type="submission" date="2020-08" db="EMBL/GenBank/DDBJ databases">
        <title>Sequencing the genomes of 1000 actinobacteria strains.</title>
        <authorList>
            <person name="Klenk H.-P."/>
        </authorList>
    </citation>
    <scope>NUCLEOTIDE SEQUENCE [LARGE SCALE GENOMIC DNA]</scope>
    <source>
        <strain evidence="2 3">DSM 45084</strain>
    </source>
</reference>